<evidence type="ECO:0000256" key="11">
    <source>
        <dbReference type="ARBA" id="ARBA00023012"/>
    </source>
</evidence>
<dbReference type="PANTHER" id="PTHR41523">
    <property type="entry name" value="TWO-COMPONENT SYSTEM SENSOR PROTEIN"/>
    <property type="match status" value="1"/>
</dbReference>
<feature type="transmembrane region" description="Helical" evidence="14">
    <location>
        <begin position="46"/>
        <end position="66"/>
    </location>
</feature>
<dbReference type="KEGG" id="mind:mvi_46880"/>
<dbReference type="SMART" id="SM00387">
    <property type="entry name" value="HATPase_c"/>
    <property type="match status" value="1"/>
</dbReference>
<dbReference type="Pfam" id="PF02518">
    <property type="entry name" value="HATPase_c"/>
    <property type="match status" value="1"/>
</dbReference>
<dbReference type="Gene3D" id="3.30.565.10">
    <property type="entry name" value="Histidine kinase-like ATPase, C-terminal domain"/>
    <property type="match status" value="1"/>
</dbReference>
<dbReference type="Pfam" id="PF13493">
    <property type="entry name" value="DUF4118"/>
    <property type="match status" value="1"/>
</dbReference>
<reference evidence="16" key="1">
    <citation type="submission" date="2020-11" db="EMBL/GenBank/DDBJ databases">
        <title>Complete genome sequence of a novel pathogenic Methylobacterium strain isolated from rice in Vietnam.</title>
        <authorList>
            <person name="Lai K."/>
            <person name="Okazaki S."/>
            <person name="Higashi K."/>
            <person name="Mori H."/>
            <person name="Toyoda A."/>
            <person name="Kurokawa K."/>
        </authorList>
    </citation>
    <scope>NUCLEOTIDE SEQUENCE</scope>
    <source>
        <strain evidence="16">VL1</strain>
    </source>
</reference>
<feature type="region of interest" description="Disordered" evidence="13">
    <location>
        <begin position="1"/>
        <end position="25"/>
    </location>
</feature>
<dbReference type="Proteomes" id="UP000663508">
    <property type="component" value="Chromosome"/>
</dbReference>
<evidence type="ECO:0000256" key="2">
    <source>
        <dbReference type="ARBA" id="ARBA00004141"/>
    </source>
</evidence>
<feature type="transmembrane region" description="Helical" evidence="14">
    <location>
        <begin position="78"/>
        <end position="111"/>
    </location>
</feature>
<feature type="compositionally biased region" description="Low complexity" evidence="13">
    <location>
        <begin position="7"/>
        <end position="25"/>
    </location>
</feature>
<keyword evidence="8 16" id="KW-0418">Kinase</keyword>
<feature type="transmembrane region" description="Helical" evidence="14">
    <location>
        <begin position="123"/>
        <end position="144"/>
    </location>
</feature>
<dbReference type="GO" id="GO:0000160">
    <property type="term" value="P:phosphorelay signal transduction system"/>
    <property type="evidence" value="ECO:0007669"/>
    <property type="project" value="UniProtKB-KW"/>
</dbReference>
<evidence type="ECO:0000256" key="5">
    <source>
        <dbReference type="ARBA" id="ARBA00022679"/>
    </source>
</evidence>
<evidence type="ECO:0000259" key="15">
    <source>
        <dbReference type="PROSITE" id="PS50109"/>
    </source>
</evidence>
<evidence type="ECO:0000313" key="17">
    <source>
        <dbReference type="Proteomes" id="UP000663508"/>
    </source>
</evidence>
<dbReference type="InterPro" id="IPR038318">
    <property type="entry name" value="KdpD_sf"/>
</dbReference>
<dbReference type="InterPro" id="IPR005467">
    <property type="entry name" value="His_kinase_dom"/>
</dbReference>
<sequence length="368" mass="39725">MALDRGATPLSTAKSTTTPSSTAPAPRRDWFWNALQATERLRARAWLGEFVAFGATAAALGLRLAVDDVLPPGFPYLTFFPAVILTTFFCGLRPGITCAALSGLSAWYFFLPPSEGFILTAQSGLALAFYVFIVAVDIVLIHIMHTASVRLRRERAVTAGLYEQQRTMFQELQHRVANNMQFVAALLTLQKRRVGNDPQAAIAALDEARIRLETISRIHRRLYDPSRISLPVGQYLQELCADLLDATGARNIVCLVDVPPVRFDLTRLTTLSLLVVEVVTNALKHAFPDGARGTITIRIEATGPDRMALTIADDGRGIPAGFDPEASPSLGLRIAQGLAAQLDGTLAYAGGPGTVVRLDFAAVGPTAE</sequence>
<dbReference type="GO" id="GO:0004673">
    <property type="term" value="F:protein histidine kinase activity"/>
    <property type="evidence" value="ECO:0007669"/>
    <property type="project" value="UniProtKB-EC"/>
</dbReference>
<keyword evidence="6 14" id="KW-0812">Transmembrane</keyword>
<evidence type="ECO:0000256" key="6">
    <source>
        <dbReference type="ARBA" id="ARBA00022692"/>
    </source>
</evidence>
<keyword evidence="11" id="KW-0902">Two-component regulatory system</keyword>
<dbReference type="InterPro" id="IPR036890">
    <property type="entry name" value="HATPase_C_sf"/>
</dbReference>
<dbReference type="PANTHER" id="PTHR41523:SF8">
    <property type="entry name" value="ETHYLENE RESPONSE SENSOR PROTEIN"/>
    <property type="match status" value="1"/>
</dbReference>
<dbReference type="PROSITE" id="PS50109">
    <property type="entry name" value="HIS_KIN"/>
    <property type="match status" value="1"/>
</dbReference>
<evidence type="ECO:0000256" key="13">
    <source>
        <dbReference type="SAM" id="MobiDB-lite"/>
    </source>
</evidence>
<gene>
    <name evidence="16" type="ORF">mvi_46880</name>
</gene>
<dbReference type="GO" id="GO:0016020">
    <property type="term" value="C:membrane"/>
    <property type="evidence" value="ECO:0007669"/>
    <property type="project" value="UniProtKB-SubCell"/>
</dbReference>
<comment type="catalytic activity">
    <reaction evidence="1">
        <text>ATP + protein L-histidine = ADP + protein N-phospho-L-histidine.</text>
        <dbReference type="EC" id="2.7.13.3"/>
    </reaction>
</comment>
<dbReference type="GO" id="GO:0005524">
    <property type="term" value="F:ATP binding"/>
    <property type="evidence" value="ECO:0007669"/>
    <property type="project" value="UniProtKB-KW"/>
</dbReference>
<dbReference type="EMBL" id="AP024145">
    <property type="protein sequence ID" value="BCM86227.1"/>
    <property type="molecule type" value="Genomic_DNA"/>
</dbReference>
<dbReference type="AlphaFoldDB" id="A0A8H8WXW4"/>
<evidence type="ECO:0000256" key="8">
    <source>
        <dbReference type="ARBA" id="ARBA00022777"/>
    </source>
</evidence>
<feature type="domain" description="Histidine kinase" evidence="15">
    <location>
        <begin position="171"/>
        <end position="364"/>
    </location>
</feature>
<evidence type="ECO:0000256" key="1">
    <source>
        <dbReference type="ARBA" id="ARBA00000085"/>
    </source>
</evidence>
<organism evidence="16 17">
    <name type="scientific">Methylobacterium indicum</name>
    <dbReference type="NCBI Taxonomy" id="1775910"/>
    <lineage>
        <taxon>Bacteria</taxon>
        <taxon>Pseudomonadati</taxon>
        <taxon>Pseudomonadota</taxon>
        <taxon>Alphaproteobacteria</taxon>
        <taxon>Hyphomicrobiales</taxon>
        <taxon>Methylobacteriaceae</taxon>
        <taxon>Methylobacterium</taxon>
    </lineage>
</organism>
<keyword evidence="12 14" id="KW-0472">Membrane</keyword>
<dbReference type="Gene3D" id="1.20.120.620">
    <property type="entry name" value="Backbone structure of the membrane domain of e. Coli histidine kinase receptor kdpd"/>
    <property type="match status" value="1"/>
</dbReference>
<dbReference type="EC" id="2.7.13.3" evidence="3"/>
<evidence type="ECO:0000256" key="12">
    <source>
        <dbReference type="ARBA" id="ARBA00023136"/>
    </source>
</evidence>
<dbReference type="InterPro" id="IPR011495">
    <property type="entry name" value="Sig_transdc_His_kin_sub2_dim/P"/>
</dbReference>
<keyword evidence="4" id="KW-0597">Phosphoprotein</keyword>
<name>A0A8H8WXW4_9HYPH</name>
<keyword evidence="9" id="KW-0067">ATP-binding</keyword>
<evidence type="ECO:0000256" key="9">
    <source>
        <dbReference type="ARBA" id="ARBA00022840"/>
    </source>
</evidence>
<evidence type="ECO:0000256" key="10">
    <source>
        <dbReference type="ARBA" id="ARBA00022989"/>
    </source>
</evidence>
<evidence type="ECO:0000256" key="14">
    <source>
        <dbReference type="SAM" id="Phobius"/>
    </source>
</evidence>
<keyword evidence="5" id="KW-0808">Transferase</keyword>
<dbReference type="InterPro" id="IPR025201">
    <property type="entry name" value="KdpD_TM"/>
</dbReference>
<comment type="subcellular location">
    <subcellularLocation>
        <location evidence="2">Membrane</location>
        <topology evidence="2">Multi-pass membrane protein</topology>
    </subcellularLocation>
</comment>
<keyword evidence="10 14" id="KW-1133">Transmembrane helix</keyword>
<evidence type="ECO:0000313" key="16">
    <source>
        <dbReference type="EMBL" id="BCM86227.1"/>
    </source>
</evidence>
<evidence type="ECO:0000256" key="3">
    <source>
        <dbReference type="ARBA" id="ARBA00012438"/>
    </source>
</evidence>
<evidence type="ECO:0000256" key="4">
    <source>
        <dbReference type="ARBA" id="ARBA00022553"/>
    </source>
</evidence>
<protein>
    <recommendedName>
        <fullName evidence="3">histidine kinase</fullName>
        <ecNumber evidence="3">2.7.13.3</ecNumber>
    </recommendedName>
</protein>
<dbReference type="InterPro" id="IPR003594">
    <property type="entry name" value="HATPase_dom"/>
</dbReference>
<proteinExistence type="predicted"/>
<dbReference type="Pfam" id="PF07568">
    <property type="entry name" value="HisKA_2"/>
    <property type="match status" value="1"/>
</dbReference>
<evidence type="ECO:0000256" key="7">
    <source>
        <dbReference type="ARBA" id="ARBA00022741"/>
    </source>
</evidence>
<accession>A0A8H8WXW4</accession>
<keyword evidence="7" id="KW-0547">Nucleotide-binding</keyword>
<dbReference type="SUPFAM" id="SSF55874">
    <property type="entry name" value="ATPase domain of HSP90 chaperone/DNA topoisomerase II/histidine kinase"/>
    <property type="match status" value="1"/>
</dbReference>